<gene>
    <name evidence="2" type="ORF">ABS361_01960</name>
</gene>
<proteinExistence type="predicted"/>
<dbReference type="AlphaFoldDB" id="A0AAU7XCC5"/>
<organism evidence="2">
    <name type="scientific">Methyloraptor flagellatus</name>
    <dbReference type="NCBI Taxonomy" id="3162530"/>
    <lineage>
        <taxon>Bacteria</taxon>
        <taxon>Pseudomonadati</taxon>
        <taxon>Pseudomonadota</taxon>
        <taxon>Alphaproteobacteria</taxon>
        <taxon>Hyphomicrobiales</taxon>
        <taxon>Ancalomicrobiaceae</taxon>
        <taxon>Methyloraptor</taxon>
    </lineage>
</organism>
<reference evidence="2" key="1">
    <citation type="submission" date="2024-06" db="EMBL/GenBank/DDBJ databases">
        <title>Methylostella associata gen. nov., sp. nov., a novel Ancalomicrobiaceae-affiliated facultatively methylotrophic bacteria that feed on methanotrophs of the genus Methylococcus.</title>
        <authorList>
            <person name="Saltykova V."/>
            <person name="Danilova O.V."/>
            <person name="Oshkin I.Y."/>
            <person name="Belova S.E."/>
            <person name="Pimenov N.V."/>
            <person name="Dedysh S.N."/>
        </authorList>
    </citation>
    <scope>NUCLEOTIDE SEQUENCE</scope>
    <source>
        <strain evidence="2">S20</strain>
    </source>
</reference>
<sequence>MRLWIMALVALVVSTGAAFADPMKWNIRAFDKYAVDVTFYSQNRKAAWPGNGQVWTIRDYKVHSFSLNCIAGEKICYGAWVRGNDKKSWGVGHHNSHRCTSCCYTCGNTASTPVINLNE</sequence>
<feature type="chain" id="PRO_5043851594" evidence="1">
    <location>
        <begin position="21"/>
        <end position="119"/>
    </location>
</feature>
<evidence type="ECO:0000256" key="1">
    <source>
        <dbReference type="SAM" id="SignalP"/>
    </source>
</evidence>
<evidence type="ECO:0000313" key="2">
    <source>
        <dbReference type="EMBL" id="XBY45084.1"/>
    </source>
</evidence>
<protein>
    <submittedName>
        <fullName evidence="2">Uncharacterized protein</fullName>
    </submittedName>
</protein>
<dbReference type="RefSeq" id="WP_407050175.1">
    <property type="nucleotide sequence ID" value="NZ_CP158568.1"/>
</dbReference>
<feature type="signal peptide" evidence="1">
    <location>
        <begin position="1"/>
        <end position="20"/>
    </location>
</feature>
<accession>A0AAU7XCC5</accession>
<name>A0AAU7XCC5_9HYPH</name>
<dbReference type="KEGG" id="mflg:ABS361_01960"/>
<dbReference type="EMBL" id="CP158568">
    <property type="protein sequence ID" value="XBY45084.1"/>
    <property type="molecule type" value="Genomic_DNA"/>
</dbReference>
<keyword evidence="1" id="KW-0732">Signal</keyword>